<evidence type="ECO:0008006" key="3">
    <source>
        <dbReference type="Google" id="ProtNLM"/>
    </source>
</evidence>
<dbReference type="PROSITE" id="PS51257">
    <property type="entry name" value="PROKAR_LIPOPROTEIN"/>
    <property type="match status" value="1"/>
</dbReference>
<dbReference type="Proteomes" id="UP000003844">
    <property type="component" value="Unassembled WGS sequence"/>
</dbReference>
<sequence length="244" mass="28727">MKNYVLIFLIILTIGCKNEKPDKKIDLDDYVEKKEVPKTDRKIDTLIRDSTLIRKGPAYFITLTDGKKRDSIIAFCSCQKDKKNNTIKIQLTTAIPTKKELDTLKETDRKSNKVLQLIDLGYLDDINGQFKFLTIEIKDSLIQNIRLLSKSTDPEYDEKYFDSTSIKSYKIQISKFDYSIASDIYGDFKIVLEEDFGLFEKDRNVKGYFECNNWRITTKEEIMEWNIKESFEKRNENRGFRVIE</sequence>
<dbReference type="HOGENOM" id="CLU_1136782_0_0_10"/>
<reference evidence="2" key="1">
    <citation type="journal article" date="2012" name="Stand. Genomic Sci.">
        <title>Genome sequence of the Antarctic rhodopsins-containing flavobacterium Gillisia limnaea type strain (R-8282(T)).</title>
        <authorList>
            <person name="Riedel T."/>
            <person name="Held B."/>
            <person name="Nolan M."/>
            <person name="Lucas S."/>
            <person name="Lapidus A."/>
            <person name="Tice H."/>
            <person name="Del Rio T.G."/>
            <person name="Cheng J.F."/>
            <person name="Han C."/>
            <person name="Tapia R."/>
            <person name="Goodwin L.A."/>
            <person name="Pitluck S."/>
            <person name="Liolios K."/>
            <person name="Mavromatis K."/>
            <person name="Pagani I."/>
            <person name="Ivanova N."/>
            <person name="Mikhailova N."/>
            <person name="Pati A."/>
            <person name="Chen A."/>
            <person name="Palaniappan K."/>
            <person name="Land M."/>
            <person name="Rohde M."/>
            <person name="Tindall B.J."/>
            <person name="Detter J.C."/>
            <person name="Goker M."/>
            <person name="Bristow J."/>
            <person name="Eisen J.A."/>
            <person name="Markowitz V."/>
            <person name="Hugenholtz P."/>
            <person name="Kyrpides N.C."/>
            <person name="Klenk H.P."/>
            <person name="Woyke T."/>
        </authorList>
    </citation>
    <scope>NUCLEOTIDE SEQUENCE [LARGE SCALE GENOMIC DNA]</scope>
    <source>
        <strain evidence="2">DSM 15749 / LMG 21470 / R-8282</strain>
    </source>
</reference>
<evidence type="ECO:0000313" key="2">
    <source>
        <dbReference type="Proteomes" id="UP000003844"/>
    </source>
</evidence>
<dbReference type="AlphaFoldDB" id="H2BQJ7"/>
<dbReference type="OrthoDB" id="1439526at2"/>
<proteinExistence type="predicted"/>
<keyword evidence="2" id="KW-1185">Reference proteome</keyword>
<gene>
    <name evidence="1" type="ORF">Gilli_0002</name>
</gene>
<dbReference type="RefSeq" id="WP_006987058.1">
    <property type="nucleotide sequence ID" value="NZ_JH594605.1"/>
</dbReference>
<dbReference type="EMBL" id="JH594605">
    <property type="protein sequence ID" value="EHQ04166.1"/>
    <property type="molecule type" value="Genomic_DNA"/>
</dbReference>
<name>H2BQJ7_GILLR</name>
<organism evidence="1 2">
    <name type="scientific">Gillisia limnaea (strain DSM 15749 / LMG 21470 / R-8282)</name>
    <dbReference type="NCBI Taxonomy" id="865937"/>
    <lineage>
        <taxon>Bacteria</taxon>
        <taxon>Pseudomonadati</taxon>
        <taxon>Bacteroidota</taxon>
        <taxon>Flavobacteriia</taxon>
        <taxon>Flavobacteriales</taxon>
        <taxon>Flavobacteriaceae</taxon>
        <taxon>Gillisia</taxon>
    </lineage>
</organism>
<evidence type="ECO:0000313" key="1">
    <source>
        <dbReference type="EMBL" id="EHQ04166.1"/>
    </source>
</evidence>
<protein>
    <recommendedName>
        <fullName evidence="3">Lipoprotein</fullName>
    </recommendedName>
</protein>
<accession>H2BQJ7</accession>